<evidence type="ECO:0000313" key="2">
    <source>
        <dbReference type="Proteomes" id="UP000029861"/>
    </source>
</evidence>
<proteinExistence type="predicted"/>
<organism evidence="1 2">
    <name type="scientific">Helicobacter trogontum</name>
    <dbReference type="NCBI Taxonomy" id="50960"/>
    <lineage>
        <taxon>Bacteria</taxon>
        <taxon>Pseudomonadati</taxon>
        <taxon>Campylobacterota</taxon>
        <taxon>Epsilonproteobacteria</taxon>
        <taxon>Campylobacterales</taxon>
        <taxon>Helicobacteraceae</taxon>
        <taxon>Helicobacter</taxon>
    </lineage>
</organism>
<sequence length="376" mass="43136">MKTKLLILMGIVCSVAFSFEFGNKEQICKSMCDRKVKEALESQSFKQDSKNTNNLADIEIVDIPNKNARKAFEDSLFTKSEDSKTFKTNNQAICEAKIFQTLKGVKGIYFDDSVIKANSNGVIDDIKGSKYDLVSLGFRDTEQEDLSLYATLSSDYEFSPSYDYGKTISNFGFGIGKYTDMSYQILQKFYTNNLSKHPISQQTKLDISKFPKNKYYRVGSVDYYRDSDGYSKYDKFGTCKDKKLYNDYCIFIYDIPKKEVSKISFFAITYYPIKSQIIKKEIPYSPNLLAAQEETGIKFVGTYALRMIENKPLWIRINSDISFVALTRFYALKYDDNLQPKEIVLLAEQPLYQGVECNSSSPFISYIFLDTDILGN</sequence>
<dbReference type="Proteomes" id="UP000029861">
    <property type="component" value="Unassembled WGS sequence"/>
</dbReference>
<comment type="caution">
    <text evidence="1">The sequence shown here is derived from an EMBL/GenBank/DDBJ whole genome shotgun (WGS) entry which is preliminary data.</text>
</comment>
<accession>A0A4U8T9K5</accession>
<evidence type="ECO:0000313" key="1">
    <source>
        <dbReference type="EMBL" id="TLD96435.1"/>
    </source>
</evidence>
<gene>
    <name evidence="1" type="ORF">LS80_008320</name>
</gene>
<dbReference type="EMBL" id="JRPK02000033">
    <property type="protein sequence ID" value="TLD96435.1"/>
    <property type="molecule type" value="Genomic_DNA"/>
</dbReference>
<name>A0A4U8T9K5_9HELI</name>
<dbReference type="AlphaFoldDB" id="A0A4U8T9K5"/>
<dbReference type="RefSeq" id="WP_104742239.1">
    <property type="nucleotide sequence ID" value="NZ_FZNF01000037.1"/>
</dbReference>
<protein>
    <submittedName>
        <fullName evidence="1">Uncharacterized protein</fullName>
    </submittedName>
</protein>
<reference evidence="1 2" key="1">
    <citation type="journal article" date="2014" name="Genome Announc.">
        <title>Draft genome sequences of eight enterohepatic helicobacter species isolated from both laboratory and wild rodents.</title>
        <authorList>
            <person name="Sheh A."/>
            <person name="Shen Z."/>
            <person name="Fox J.G."/>
        </authorList>
    </citation>
    <scope>NUCLEOTIDE SEQUENCE [LARGE SCALE GENOMIC DNA]</scope>
    <source>
        <strain evidence="1 2">ATCC 49310</strain>
    </source>
</reference>